<dbReference type="PANTHER" id="PTHR34106:SF5">
    <property type="entry name" value="GLYCOSIDASE"/>
    <property type="match status" value="1"/>
</dbReference>
<name>A0ABR4XGH6_9MICO</name>
<keyword evidence="1" id="KW-0328">Glycosyltransferase</keyword>
<gene>
    <name evidence="4" type="ORF">N798_03710</name>
</gene>
<proteinExistence type="inferred from homology"/>
<dbReference type="Pfam" id="PF04041">
    <property type="entry name" value="Glyco_hydro_130"/>
    <property type="match status" value="1"/>
</dbReference>
<dbReference type="InterPro" id="IPR023296">
    <property type="entry name" value="Glyco_hydro_beta-prop_sf"/>
</dbReference>
<keyword evidence="5" id="KW-1185">Reference proteome</keyword>
<evidence type="ECO:0000256" key="2">
    <source>
        <dbReference type="ARBA" id="ARBA00022679"/>
    </source>
</evidence>
<comment type="caution">
    <text evidence="4">The sequence shown here is derived from an EMBL/GenBank/DDBJ whole genome shotgun (WGS) entry which is preliminary data.</text>
</comment>
<keyword evidence="4" id="KW-0378">Hydrolase</keyword>
<dbReference type="Proteomes" id="UP000029990">
    <property type="component" value="Unassembled WGS sequence"/>
</dbReference>
<dbReference type="EMBL" id="AVPI01000007">
    <property type="protein sequence ID" value="KGN35195.1"/>
    <property type="molecule type" value="Genomic_DNA"/>
</dbReference>
<reference evidence="4 5" key="1">
    <citation type="submission" date="2013-08" db="EMBL/GenBank/DDBJ databases">
        <title>The genome sequence of Knoellia flava.</title>
        <authorList>
            <person name="Zhu W."/>
            <person name="Wang G."/>
        </authorList>
    </citation>
    <scope>NUCLEOTIDE SEQUENCE [LARGE SCALE GENOMIC DNA]</scope>
    <source>
        <strain evidence="4 5">TL1</strain>
    </source>
</reference>
<dbReference type="PIRSF" id="PIRSF016202">
    <property type="entry name" value="PH1107"/>
    <property type="match status" value="1"/>
</dbReference>
<protein>
    <submittedName>
        <fullName evidence="4">Glycosidase</fullName>
    </submittedName>
</protein>
<sequence>MPASWHPGEQRIFRRAVGNPLLTAADWPYPVNAVFNPAAAFVDGQTVLVCRVEDFEGHSHLSVARSDDGLSGWVIDPEPLVHPSHEHPAEAWGVEDPRVTRVDELGCWVLAYTAYGPTGPAVALATTEDFRTVERIGVVCPPEDKNAALLPRRVGDHFVLFHRPRTVLGNHADVWMSRSTDLHGWLAPEPVFQARAGMWDSARIGMGPPPIETPHGWLVAYHGVRDTVAGQLYRVGLALLDLEDPRHVLRRAPEWFLGPVAPYELQGDVPGVVFPCGWLHDVHTDTLRLYYGGADSVVAMAESTLAEVLDVLSRCE</sequence>
<evidence type="ECO:0000313" key="4">
    <source>
        <dbReference type="EMBL" id="KGN35195.1"/>
    </source>
</evidence>
<evidence type="ECO:0000313" key="5">
    <source>
        <dbReference type="Proteomes" id="UP000029990"/>
    </source>
</evidence>
<evidence type="ECO:0000256" key="3">
    <source>
        <dbReference type="ARBA" id="ARBA00024356"/>
    </source>
</evidence>
<evidence type="ECO:0000256" key="1">
    <source>
        <dbReference type="ARBA" id="ARBA00022676"/>
    </source>
</evidence>
<dbReference type="SUPFAM" id="SSF75005">
    <property type="entry name" value="Arabinanase/levansucrase/invertase"/>
    <property type="match status" value="1"/>
</dbReference>
<dbReference type="RefSeq" id="WP_035946359.1">
    <property type="nucleotide sequence ID" value="NZ_AVPI01000007.1"/>
</dbReference>
<keyword evidence="2" id="KW-0808">Transferase</keyword>
<accession>A0ABR4XGH6</accession>
<organism evidence="4 5">
    <name type="scientific">Knoellia flava TL1</name>
    <dbReference type="NCBI Taxonomy" id="1385518"/>
    <lineage>
        <taxon>Bacteria</taxon>
        <taxon>Bacillati</taxon>
        <taxon>Actinomycetota</taxon>
        <taxon>Actinomycetes</taxon>
        <taxon>Micrococcales</taxon>
        <taxon>Intrasporangiaceae</taxon>
        <taxon>Knoellia</taxon>
    </lineage>
</organism>
<dbReference type="InterPro" id="IPR007184">
    <property type="entry name" value="Mannoside_phosphorylase"/>
</dbReference>
<dbReference type="PANTHER" id="PTHR34106">
    <property type="entry name" value="GLYCOSIDASE"/>
    <property type="match status" value="1"/>
</dbReference>
<keyword evidence="4" id="KW-0326">Glycosidase</keyword>
<dbReference type="Gene3D" id="2.115.10.20">
    <property type="entry name" value="Glycosyl hydrolase domain, family 43"/>
    <property type="match status" value="1"/>
</dbReference>
<dbReference type="GO" id="GO:0016798">
    <property type="term" value="F:hydrolase activity, acting on glycosyl bonds"/>
    <property type="evidence" value="ECO:0007669"/>
    <property type="project" value="UniProtKB-KW"/>
</dbReference>
<dbReference type="CDD" id="cd18615">
    <property type="entry name" value="GH130"/>
    <property type="match status" value="1"/>
</dbReference>
<comment type="similarity">
    <text evidence="3">Belongs to the glycosyl hydrolase 130 family.</text>
</comment>